<evidence type="ECO:0000256" key="3">
    <source>
        <dbReference type="SAM" id="Phobius"/>
    </source>
</evidence>
<keyword evidence="1" id="KW-0175">Coiled coil</keyword>
<dbReference type="Proteomes" id="UP000314986">
    <property type="component" value="Unassembled WGS sequence"/>
</dbReference>
<name>A0A4W3HDJ0_CALMI</name>
<evidence type="ECO:0000256" key="2">
    <source>
        <dbReference type="SAM" id="MobiDB-lite"/>
    </source>
</evidence>
<protein>
    <submittedName>
        <fullName evidence="5">Transient receptor potential cation channel subfamily M member 5-like</fullName>
    </submittedName>
</protein>
<dbReference type="OMA" id="ACANNTE"/>
<feature type="chain" id="PRO_5021333336" evidence="4">
    <location>
        <begin position="20"/>
        <end position="285"/>
    </location>
</feature>
<dbReference type="GO" id="GO:0005886">
    <property type="term" value="C:plasma membrane"/>
    <property type="evidence" value="ECO:0007669"/>
    <property type="project" value="TreeGrafter"/>
</dbReference>
<dbReference type="PANTHER" id="PTHR13800:SF6">
    <property type="entry name" value="TRANSIENT RECEPTOR POTENTIAL CATION CHANNEL SUBFAMILY M MEMBER 4"/>
    <property type="match status" value="1"/>
</dbReference>
<organism evidence="5 6">
    <name type="scientific">Callorhinchus milii</name>
    <name type="common">Ghost shark</name>
    <dbReference type="NCBI Taxonomy" id="7868"/>
    <lineage>
        <taxon>Eukaryota</taxon>
        <taxon>Metazoa</taxon>
        <taxon>Chordata</taxon>
        <taxon>Craniata</taxon>
        <taxon>Vertebrata</taxon>
        <taxon>Chondrichthyes</taxon>
        <taxon>Holocephali</taxon>
        <taxon>Chimaeriformes</taxon>
        <taxon>Callorhinchidae</taxon>
        <taxon>Callorhinchus</taxon>
    </lineage>
</organism>
<reference evidence="6" key="3">
    <citation type="journal article" date="2014" name="Nature">
        <title>Elephant shark genome provides unique insights into gnathostome evolution.</title>
        <authorList>
            <consortium name="International Elephant Shark Genome Sequencing Consortium"/>
            <person name="Venkatesh B."/>
            <person name="Lee A.P."/>
            <person name="Ravi V."/>
            <person name="Maurya A.K."/>
            <person name="Lian M.M."/>
            <person name="Swann J.B."/>
            <person name="Ohta Y."/>
            <person name="Flajnik M.F."/>
            <person name="Sutoh Y."/>
            <person name="Kasahara M."/>
            <person name="Hoon S."/>
            <person name="Gangu V."/>
            <person name="Roy S.W."/>
            <person name="Irimia M."/>
            <person name="Korzh V."/>
            <person name="Kondrychyn I."/>
            <person name="Lim Z.W."/>
            <person name="Tay B.H."/>
            <person name="Tohari S."/>
            <person name="Kong K.W."/>
            <person name="Ho S."/>
            <person name="Lorente-Galdos B."/>
            <person name="Quilez J."/>
            <person name="Marques-Bonet T."/>
            <person name="Raney B.J."/>
            <person name="Ingham P.W."/>
            <person name="Tay A."/>
            <person name="Hillier L.W."/>
            <person name="Minx P."/>
            <person name="Boehm T."/>
            <person name="Wilson R.K."/>
            <person name="Brenner S."/>
            <person name="Warren W.C."/>
        </authorList>
    </citation>
    <scope>NUCLEOTIDE SEQUENCE [LARGE SCALE GENOMIC DNA]</scope>
</reference>
<keyword evidence="3" id="KW-0472">Membrane</keyword>
<evidence type="ECO:0000313" key="6">
    <source>
        <dbReference type="Proteomes" id="UP000314986"/>
    </source>
</evidence>
<keyword evidence="3" id="KW-1133">Transmembrane helix</keyword>
<dbReference type="AlphaFoldDB" id="A0A4W3HDJ0"/>
<dbReference type="GO" id="GO:0005227">
    <property type="term" value="F:calcium-activated cation channel activity"/>
    <property type="evidence" value="ECO:0007669"/>
    <property type="project" value="TreeGrafter"/>
</dbReference>
<reference evidence="5" key="5">
    <citation type="submission" date="2025-09" db="UniProtKB">
        <authorList>
            <consortium name="Ensembl"/>
        </authorList>
    </citation>
    <scope>IDENTIFICATION</scope>
</reference>
<dbReference type="PANTHER" id="PTHR13800">
    <property type="entry name" value="TRANSIENT RECEPTOR POTENTIAL CATION CHANNEL, SUBFAMILY M, MEMBER 6"/>
    <property type="match status" value="1"/>
</dbReference>
<dbReference type="GeneTree" id="ENSGT00940000158693"/>
<keyword evidence="3" id="KW-0812">Transmembrane</keyword>
<dbReference type="GO" id="GO:0099604">
    <property type="term" value="F:ligand-gated calcium channel activity"/>
    <property type="evidence" value="ECO:0007669"/>
    <property type="project" value="TreeGrafter"/>
</dbReference>
<sequence length="285" mass="33554">MKDVFFFLFFLGIWLVAYGVTTQGLLHPGEARLSWIFRRVFYRPYLQIFGQIPLNEIDAAFISTVNCTNDPISMVMDDLPPCINTYANWLVIVLLVVFLLVANILLVNLLIAMFSYTFSKVQGNSDIYWKFQRYNLIVEYHKYPALAPPFIILSHINLIIKRNIRKVSSVKRKHFMMDLSKLASSKLMTWEMVQKENYLVNREKLNRERDGERLKRTGQKVDNILKYMTDIREHERRLRILEEEVDYCTNALTWLVESLDQSDLIKSSRSPPRYTGSSIRKEIKP</sequence>
<dbReference type="STRING" id="7868.ENSCMIP00000013400"/>
<keyword evidence="6" id="KW-1185">Reference proteome</keyword>
<feature type="region of interest" description="Disordered" evidence="2">
    <location>
        <begin position="265"/>
        <end position="285"/>
    </location>
</feature>
<feature type="coiled-coil region" evidence="1">
    <location>
        <begin position="224"/>
        <end position="251"/>
    </location>
</feature>
<evidence type="ECO:0000256" key="4">
    <source>
        <dbReference type="SAM" id="SignalP"/>
    </source>
</evidence>
<feature type="transmembrane region" description="Helical" evidence="3">
    <location>
        <begin position="86"/>
        <end position="111"/>
    </location>
</feature>
<feature type="signal peptide" evidence="4">
    <location>
        <begin position="1"/>
        <end position="19"/>
    </location>
</feature>
<reference evidence="5" key="4">
    <citation type="submission" date="2025-08" db="UniProtKB">
        <authorList>
            <consortium name="Ensembl"/>
        </authorList>
    </citation>
    <scope>IDENTIFICATION</scope>
</reference>
<evidence type="ECO:0000313" key="5">
    <source>
        <dbReference type="Ensembl" id="ENSCMIP00000013400.1"/>
    </source>
</evidence>
<reference evidence="6" key="1">
    <citation type="journal article" date="2006" name="Science">
        <title>Ancient noncoding elements conserved in the human genome.</title>
        <authorList>
            <person name="Venkatesh B."/>
            <person name="Kirkness E.F."/>
            <person name="Loh Y.H."/>
            <person name="Halpern A.L."/>
            <person name="Lee A.P."/>
            <person name="Johnson J."/>
            <person name="Dandona N."/>
            <person name="Viswanathan L.D."/>
            <person name="Tay A."/>
            <person name="Venter J.C."/>
            <person name="Strausberg R.L."/>
            <person name="Brenner S."/>
        </authorList>
    </citation>
    <scope>NUCLEOTIDE SEQUENCE [LARGE SCALE GENOMIC DNA]</scope>
</reference>
<accession>A0A4W3HDJ0</accession>
<keyword evidence="4" id="KW-0732">Signal</keyword>
<dbReference type="Ensembl" id="ENSCMIT00000013693.1">
    <property type="protein sequence ID" value="ENSCMIP00000013400.1"/>
    <property type="gene ID" value="ENSCMIG00000006733.1"/>
</dbReference>
<feature type="compositionally biased region" description="Polar residues" evidence="2">
    <location>
        <begin position="265"/>
        <end position="278"/>
    </location>
</feature>
<dbReference type="InterPro" id="IPR050927">
    <property type="entry name" value="TRPM"/>
</dbReference>
<evidence type="ECO:0000256" key="1">
    <source>
        <dbReference type="SAM" id="Coils"/>
    </source>
</evidence>
<reference evidence="6" key="2">
    <citation type="journal article" date="2007" name="PLoS Biol.">
        <title>Survey sequencing and comparative analysis of the elephant shark (Callorhinchus milii) genome.</title>
        <authorList>
            <person name="Venkatesh B."/>
            <person name="Kirkness E.F."/>
            <person name="Loh Y.H."/>
            <person name="Halpern A.L."/>
            <person name="Lee A.P."/>
            <person name="Johnson J."/>
            <person name="Dandona N."/>
            <person name="Viswanathan L.D."/>
            <person name="Tay A."/>
            <person name="Venter J.C."/>
            <person name="Strausberg R.L."/>
            <person name="Brenner S."/>
        </authorList>
    </citation>
    <scope>NUCLEOTIDE SEQUENCE [LARGE SCALE GENOMIC DNA]</scope>
</reference>
<dbReference type="InParanoid" id="A0A4W3HDJ0"/>
<proteinExistence type="predicted"/>